<evidence type="ECO:0000256" key="2">
    <source>
        <dbReference type="ARBA" id="ARBA00022840"/>
    </source>
</evidence>
<proteinExistence type="predicted"/>
<keyword evidence="2 4" id="KW-0067">ATP-binding</keyword>
<dbReference type="RefSeq" id="WP_225676201.1">
    <property type="nucleotide sequence ID" value="NZ_JAEDAH010000093.1"/>
</dbReference>
<feature type="domain" description="ABC transporter" evidence="3">
    <location>
        <begin position="10"/>
        <end position="243"/>
    </location>
</feature>
<comment type="caution">
    <text evidence="4">The sequence shown here is derived from an EMBL/GenBank/DDBJ whole genome shotgun (WGS) entry which is preliminary data.</text>
</comment>
<dbReference type="SMART" id="SM00382">
    <property type="entry name" value="AAA"/>
    <property type="match status" value="1"/>
</dbReference>
<dbReference type="Pfam" id="PF00005">
    <property type="entry name" value="ABC_tran"/>
    <property type="match status" value="2"/>
</dbReference>
<evidence type="ECO:0000313" key="4">
    <source>
        <dbReference type="EMBL" id="MCA6064841.1"/>
    </source>
</evidence>
<keyword evidence="1" id="KW-0547">Nucleotide-binding</keyword>
<dbReference type="SUPFAM" id="SSF52540">
    <property type="entry name" value="P-loop containing nucleoside triphosphate hydrolases"/>
    <property type="match status" value="2"/>
</dbReference>
<evidence type="ECO:0000313" key="5">
    <source>
        <dbReference type="Proteomes" id="UP000714380"/>
    </source>
</evidence>
<dbReference type="InterPro" id="IPR027417">
    <property type="entry name" value="P-loop_NTPase"/>
</dbReference>
<dbReference type="CDD" id="cd03215">
    <property type="entry name" value="ABC_Carb_Monos_II"/>
    <property type="match status" value="1"/>
</dbReference>
<dbReference type="InterPro" id="IPR050107">
    <property type="entry name" value="ABC_carbohydrate_import_ATPase"/>
</dbReference>
<dbReference type="InterPro" id="IPR003439">
    <property type="entry name" value="ABC_transporter-like_ATP-bd"/>
</dbReference>
<feature type="domain" description="ABC transporter" evidence="3">
    <location>
        <begin position="260"/>
        <end position="504"/>
    </location>
</feature>
<keyword evidence="5" id="KW-1185">Reference proteome</keyword>
<accession>A0ABS7ZSV4</accession>
<evidence type="ECO:0000256" key="1">
    <source>
        <dbReference type="ARBA" id="ARBA00022741"/>
    </source>
</evidence>
<name>A0ABS7ZSV4_9GAMM</name>
<gene>
    <name evidence="4" type="ORF">I9W95_14605</name>
</gene>
<dbReference type="CDD" id="cd03216">
    <property type="entry name" value="ABC_Carb_Monos_I"/>
    <property type="match status" value="1"/>
</dbReference>
<dbReference type="GO" id="GO:0005524">
    <property type="term" value="F:ATP binding"/>
    <property type="evidence" value="ECO:0007669"/>
    <property type="project" value="UniProtKB-KW"/>
</dbReference>
<evidence type="ECO:0000259" key="3">
    <source>
        <dbReference type="PROSITE" id="PS50893"/>
    </source>
</evidence>
<reference evidence="4 5" key="1">
    <citation type="submission" date="2020-12" db="EMBL/GenBank/DDBJ databases">
        <title>Novel Thalassolituus-related marine hydrocarbonoclastic bacteria mediated algae-derived hydrocarbons mineralization in twilight zone of the northern South China Sea.</title>
        <authorList>
            <person name="Dong C."/>
        </authorList>
    </citation>
    <scope>NUCLEOTIDE SEQUENCE [LARGE SCALE GENOMIC DNA]</scope>
    <source>
        <strain evidence="4 5">IMCC1826</strain>
    </source>
</reference>
<dbReference type="PANTHER" id="PTHR43790:SF4">
    <property type="entry name" value="GUANOSINE IMPORT ATP-BINDING PROTEIN NUPO"/>
    <property type="match status" value="1"/>
</dbReference>
<dbReference type="PANTHER" id="PTHR43790">
    <property type="entry name" value="CARBOHYDRATE TRANSPORT ATP-BINDING PROTEIN MG119-RELATED"/>
    <property type="match status" value="1"/>
</dbReference>
<organism evidence="4 5">
    <name type="scientific">Thalassolituus marinus</name>
    <dbReference type="NCBI Taxonomy" id="671053"/>
    <lineage>
        <taxon>Bacteria</taxon>
        <taxon>Pseudomonadati</taxon>
        <taxon>Pseudomonadota</taxon>
        <taxon>Gammaproteobacteria</taxon>
        <taxon>Oceanospirillales</taxon>
        <taxon>Oceanospirillaceae</taxon>
        <taxon>Thalassolituus</taxon>
    </lineage>
</organism>
<protein>
    <submittedName>
        <fullName evidence="4">ABC transporter ATP-binding protein</fullName>
    </submittedName>
</protein>
<dbReference type="EMBL" id="JAEDAH010000093">
    <property type="protein sequence ID" value="MCA6064841.1"/>
    <property type="molecule type" value="Genomic_DNA"/>
</dbReference>
<dbReference type="PROSITE" id="PS00211">
    <property type="entry name" value="ABC_TRANSPORTER_1"/>
    <property type="match status" value="1"/>
</dbReference>
<sequence length="517" mass="56415">MSLQQPTERLHLKGITKEYPGCLANDDIELVVQPGETHALLGENGAGKSTLMKIIYGVIKPDSGSIRWQGESVQMQGPAHARQLGIGMVFQHFSLFETLTVAENIALSLPPEDSQDMEALSNRIREISTHYGMALEPDRYVHTLSVGAQQRVEIVRCLLQDIKLLILDEPTSVLTPQEVSELFRTLKTLAAEGCSILFISHKLDEVTELCNAATVLRNGRVTGRCNPQDVTSEDIARMMVGDDTPLSQNYQKAEGGDTAMSISNLTFHPEDPFGVHLNSLNLDIKAGEILGIAGVAGNGQDELCALMSGEEHSESGSITLLGNDITQLDPDSRRRQGFAFVPEERLGRGAVPNMSLVDNALLSASHCDMKQKGWINYGKVRDFALKVIDKYNVKCADEYAQAKSLSGGNLQKFIIGREIEQNPKLLVCSHPTWGVDIGAAILIRHALINLRDQGAAIVVVSEDIDELYQICDRIGAICDGKLSPFKPTNDVSIETLGQWMAGQFDQSARSGTEVSHA</sequence>
<dbReference type="PROSITE" id="PS50893">
    <property type="entry name" value="ABC_TRANSPORTER_2"/>
    <property type="match status" value="2"/>
</dbReference>
<dbReference type="InterPro" id="IPR003593">
    <property type="entry name" value="AAA+_ATPase"/>
</dbReference>
<dbReference type="Gene3D" id="3.40.50.300">
    <property type="entry name" value="P-loop containing nucleotide triphosphate hydrolases"/>
    <property type="match status" value="2"/>
</dbReference>
<dbReference type="Proteomes" id="UP000714380">
    <property type="component" value="Unassembled WGS sequence"/>
</dbReference>
<dbReference type="InterPro" id="IPR017871">
    <property type="entry name" value="ABC_transporter-like_CS"/>
</dbReference>